<dbReference type="InterPro" id="IPR020103">
    <property type="entry name" value="PsdUridine_synth_cat_dom_sf"/>
</dbReference>
<accession>A0ABM8ZSN5</accession>
<dbReference type="PROSITE" id="PS01129">
    <property type="entry name" value="PSI_RLU"/>
    <property type="match status" value="1"/>
</dbReference>
<dbReference type="NCBIfam" id="TIGR01621">
    <property type="entry name" value="RluA-like"/>
    <property type="match status" value="1"/>
</dbReference>
<dbReference type="EMBL" id="CAKLDI010000001">
    <property type="protein sequence ID" value="CAH0533277.1"/>
    <property type="molecule type" value="Genomic_DNA"/>
</dbReference>
<sequence>MFDILFSHPDFVVIHKAAGVSVHRDNDDQGLLDVVSKEVGVPLYLIHRLDKMTSGLLLLGKNAQAAAALSELFAKRQVEKFYIALSEQKPKKKQGKIQGDMSKARRGSYKLEKTHENPAITQFLSFSLKPGMRAFICKPYTGKTHQIRVALKSVGAPILGDIRYGGAPSDRGYLHAAMLRFTYQGELFRFFQIPKDGAHWCDELGQDWILQHQAPELLAWPKLF</sequence>
<reference evidence="3" key="1">
    <citation type="submission" date="2021-11" db="EMBL/GenBank/DDBJ databases">
        <authorList>
            <person name="Rodrigo-Torres L."/>
            <person name="Arahal R. D."/>
            <person name="Lucena T."/>
        </authorList>
    </citation>
    <scope>NUCLEOTIDE SEQUENCE</scope>
    <source>
        <strain evidence="3">CECT 7929</strain>
    </source>
</reference>
<evidence type="ECO:0000313" key="3">
    <source>
        <dbReference type="EMBL" id="CAH0533277.1"/>
    </source>
</evidence>
<dbReference type="RefSeq" id="WP_237465620.1">
    <property type="nucleotide sequence ID" value="NZ_CAKLDI010000001.1"/>
</dbReference>
<dbReference type="SUPFAM" id="SSF55120">
    <property type="entry name" value="Pseudouridine synthase"/>
    <property type="match status" value="1"/>
</dbReference>
<dbReference type="InterPro" id="IPR050188">
    <property type="entry name" value="RluA_PseudoU_synthase"/>
</dbReference>
<gene>
    <name evidence="3" type="primary">rluC_2</name>
    <name evidence="3" type="ORF">VST7929_01141</name>
</gene>
<protein>
    <submittedName>
        <fullName evidence="3">Ribosomal large subunit pseudouridine synthase C</fullName>
        <ecNumber evidence="3">5.4.99.24</ecNumber>
    </submittedName>
</protein>
<evidence type="ECO:0000313" key="4">
    <source>
        <dbReference type="Proteomes" id="UP000838672"/>
    </source>
</evidence>
<dbReference type="CDD" id="cd02869">
    <property type="entry name" value="PseudoU_synth_RluA_like"/>
    <property type="match status" value="1"/>
</dbReference>
<dbReference type="EC" id="5.4.99.24" evidence="3"/>
<dbReference type="InterPro" id="IPR006145">
    <property type="entry name" value="PsdUridine_synth_RsuA/RluA"/>
</dbReference>
<dbReference type="Gene3D" id="3.30.2350.10">
    <property type="entry name" value="Pseudouridine synthase"/>
    <property type="match status" value="1"/>
</dbReference>
<dbReference type="Pfam" id="PF00849">
    <property type="entry name" value="PseudoU_synth_2"/>
    <property type="match status" value="1"/>
</dbReference>
<dbReference type="GO" id="GO:0160141">
    <property type="term" value="F:23S rRNA pseudouridine(955/2504/2580) synthase activity"/>
    <property type="evidence" value="ECO:0007669"/>
    <property type="project" value="UniProtKB-EC"/>
</dbReference>
<dbReference type="Proteomes" id="UP000838672">
    <property type="component" value="Unassembled WGS sequence"/>
</dbReference>
<proteinExistence type="inferred from homology"/>
<dbReference type="InterPro" id="IPR006224">
    <property type="entry name" value="PsdUridine_synth_RluA-like_CS"/>
</dbReference>
<comment type="similarity">
    <text evidence="1">Belongs to the pseudouridine synthase RluA family.</text>
</comment>
<comment type="caution">
    <text evidence="3">The sequence shown here is derived from an EMBL/GenBank/DDBJ whole genome shotgun (WGS) entry which is preliminary data.</text>
</comment>
<dbReference type="InterPro" id="IPR006508">
    <property type="entry name" value="PsdUridine_synth_RluA-like"/>
</dbReference>
<name>A0ABM8ZSN5_9VIBR</name>
<organism evidence="3 4">
    <name type="scientific">Vibrio stylophorae</name>
    <dbReference type="NCBI Taxonomy" id="659351"/>
    <lineage>
        <taxon>Bacteria</taxon>
        <taxon>Pseudomonadati</taxon>
        <taxon>Pseudomonadota</taxon>
        <taxon>Gammaproteobacteria</taxon>
        <taxon>Vibrionales</taxon>
        <taxon>Vibrionaceae</taxon>
        <taxon>Vibrio</taxon>
    </lineage>
</organism>
<dbReference type="PANTHER" id="PTHR21600">
    <property type="entry name" value="MITOCHONDRIAL RNA PSEUDOURIDINE SYNTHASE"/>
    <property type="match status" value="1"/>
</dbReference>
<dbReference type="PANTHER" id="PTHR21600:SF87">
    <property type="entry name" value="RNA PSEUDOURIDYLATE SYNTHASE DOMAIN-CONTAINING PROTEIN 1"/>
    <property type="match status" value="1"/>
</dbReference>
<feature type="domain" description="Pseudouridine synthase RsuA/RluA-like" evidence="2">
    <location>
        <begin position="10"/>
        <end position="152"/>
    </location>
</feature>
<keyword evidence="4" id="KW-1185">Reference proteome</keyword>
<evidence type="ECO:0000259" key="2">
    <source>
        <dbReference type="Pfam" id="PF00849"/>
    </source>
</evidence>
<evidence type="ECO:0000256" key="1">
    <source>
        <dbReference type="ARBA" id="ARBA00010876"/>
    </source>
</evidence>
<keyword evidence="3" id="KW-0413">Isomerase</keyword>